<evidence type="ECO:0000256" key="1">
    <source>
        <dbReference type="ARBA" id="ARBA00004651"/>
    </source>
</evidence>
<dbReference type="FunFam" id="3.10.580.10:FF:000002">
    <property type="entry name" value="Magnesium/cobalt efflux protein CorC"/>
    <property type="match status" value="1"/>
</dbReference>
<organism evidence="14 15">
    <name type="scientific">Mobilicoccus pelagius NBRC 104925</name>
    <dbReference type="NCBI Taxonomy" id="1089455"/>
    <lineage>
        <taxon>Bacteria</taxon>
        <taxon>Bacillati</taxon>
        <taxon>Actinomycetota</taxon>
        <taxon>Actinomycetes</taxon>
        <taxon>Micrococcales</taxon>
        <taxon>Dermatophilaceae</taxon>
        <taxon>Mobilicoccus</taxon>
    </lineage>
</organism>
<dbReference type="InterPro" id="IPR005170">
    <property type="entry name" value="Transptr-assoc_dom"/>
</dbReference>
<dbReference type="InterPro" id="IPR016169">
    <property type="entry name" value="FAD-bd_PCMH_sub2"/>
</dbReference>
<proteinExistence type="inferred from homology"/>
<evidence type="ECO:0000256" key="7">
    <source>
        <dbReference type="ARBA" id="ARBA00023122"/>
    </source>
</evidence>
<dbReference type="InterPro" id="IPR036318">
    <property type="entry name" value="FAD-bd_PCMH-like_sf"/>
</dbReference>
<dbReference type="Gene3D" id="3.10.580.10">
    <property type="entry name" value="CBS-domain"/>
    <property type="match status" value="1"/>
</dbReference>
<keyword evidence="3" id="KW-1003">Cell membrane</keyword>
<dbReference type="eggNOG" id="COG1253">
    <property type="taxonomic scope" value="Bacteria"/>
</dbReference>
<dbReference type="CDD" id="cd04590">
    <property type="entry name" value="CBS_pair_CorC_HlyC_assoc"/>
    <property type="match status" value="1"/>
</dbReference>
<dbReference type="OrthoDB" id="110231at2"/>
<dbReference type="Pfam" id="PF03471">
    <property type="entry name" value="CorC_HlyC"/>
    <property type="match status" value="1"/>
</dbReference>
<dbReference type="Pfam" id="PF01595">
    <property type="entry name" value="CNNM"/>
    <property type="match status" value="1"/>
</dbReference>
<name>H5UPX1_9MICO</name>
<evidence type="ECO:0000313" key="14">
    <source>
        <dbReference type="EMBL" id="GAB47776.1"/>
    </source>
</evidence>
<feature type="domain" description="CBS" evidence="12">
    <location>
        <begin position="273"/>
        <end position="330"/>
    </location>
</feature>
<dbReference type="Gene3D" id="3.30.465.10">
    <property type="match status" value="1"/>
</dbReference>
<evidence type="ECO:0000256" key="3">
    <source>
        <dbReference type="ARBA" id="ARBA00022475"/>
    </source>
</evidence>
<evidence type="ECO:0000259" key="12">
    <source>
        <dbReference type="PROSITE" id="PS51371"/>
    </source>
</evidence>
<reference evidence="14 15" key="1">
    <citation type="submission" date="2012-02" db="EMBL/GenBank/DDBJ databases">
        <title>Whole genome shotgun sequence of Mobilicoccus pelagius NBRC 104925.</title>
        <authorList>
            <person name="Yoshida Y."/>
            <person name="Hosoyama A."/>
            <person name="Tsuchikane K."/>
            <person name="Katsumata H."/>
            <person name="Yamazaki S."/>
            <person name="Fujita N."/>
        </authorList>
    </citation>
    <scope>NUCLEOTIDE SEQUENCE [LARGE SCALE GENOMIC DNA]</scope>
    <source>
        <strain evidence="14 15">NBRC 104925</strain>
    </source>
</reference>
<dbReference type="PROSITE" id="PS51371">
    <property type="entry name" value="CBS"/>
    <property type="match status" value="2"/>
</dbReference>
<evidence type="ECO:0000256" key="10">
    <source>
        <dbReference type="PROSITE-ProRule" id="PRU01193"/>
    </source>
</evidence>
<gene>
    <name evidence="14" type="ORF">MOPEL_029_00550</name>
</gene>
<dbReference type="InterPro" id="IPR002550">
    <property type="entry name" value="CNNM"/>
</dbReference>
<dbReference type="Proteomes" id="UP000004367">
    <property type="component" value="Unassembled WGS sequence"/>
</dbReference>
<feature type="domain" description="CNNM transmembrane" evidence="13">
    <location>
        <begin position="1"/>
        <end position="187"/>
    </location>
</feature>
<dbReference type="SMART" id="SM00116">
    <property type="entry name" value="CBS"/>
    <property type="match status" value="2"/>
</dbReference>
<keyword evidence="8 10" id="KW-0472">Membrane</keyword>
<dbReference type="PANTHER" id="PTHR22777">
    <property type="entry name" value="HEMOLYSIN-RELATED"/>
    <property type="match status" value="1"/>
</dbReference>
<keyword evidence="15" id="KW-1185">Reference proteome</keyword>
<dbReference type="SUPFAM" id="SSF56176">
    <property type="entry name" value="FAD-binding/transporter-associated domain-like"/>
    <property type="match status" value="1"/>
</dbReference>
<dbReference type="STRING" id="1089455.MOPEL_029_00550"/>
<dbReference type="SUPFAM" id="SSF54631">
    <property type="entry name" value="CBS-domain pair"/>
    <property type="match status" value="1"/>
</dbReference>
<evidence type="ECO:0000256" key="2">
    <source>
        <dbReference type="ARBA" id="ARBA00006337"/>
    </source>
</evidence>
<dbReference type="InterPro" id="IPR046342">
    <property type="entry name" value="CBS_dom_sf"/>
</dbReference>
<dbReference type="Pfam" id="PF00571">
    <property type="entry name" value="CBS"/>
    <property type="match status" value="2"/>
</dbReference>
<dbReference type="PROSITE" id="PS51846">
    <property type="entry name" value="CNNM"/>
    <property type="match status" value="1"/>
</dbReference>
<feature type="domain" description="CBS" evidence="12">
    <location>
        <begin position="206"/>
        <end position="267"/>
    </location>
</feature>
<protein>
    <submittedName>
        <fullName evidence="14">Putative transporter</fullName>
    </submittedName>
</protein>
<keyword evidence="6 10" id="KW-1133">Transmembrane helix</keyword>
<evidence type="ECO:0000256" key="4">
    <source>
        <dbReference type="ARBA" id="ARBA00022692"/>
    </source>
</evidence>
<evidence type="ECO:0000313" key="15">
    <source>
        <dbReference type="Proteomes" id="UP000004367"/>
    </source>
</evidence>
<keyword evidence="5" id="KW-0677">Repeat</keyword>
<comment type="caution">
    <text evidence="14">The sequence shown here is derived from an EMBL/GenBank/DDBJ whole genome shotgun (WGS) entry which is preliminary data.</text>
</comment>
<feature type="region of interest" description="Disordered" evidence="11">
    <location>
        <begin position="416"/>
        <end position="457"/>
    </location>
</feature>
<evidence type="ECO:0000256" key="9">
    <source>
        <dbReference type="PROSITE-ProRule" id="PRU00703"/>
    </source>
</evidence>
<dbReference type="EMBL" id="BAFE01000027">
    <property type="protein sequence ID" value="GAB47776.1"/>
    <property type="molecule type" value="Genomic_DNA"/>
</dbReference>
<evidence type="ECO:0000256" key="8">
    <source>
        <dbReference type="ARBA" id="ARBA00023136"/>
    </source>
</evidence>
<dbReference type="GO" id="GO:0005886">
    <property type="term" value="C:plasma membrane"/>
    <property type="evidence" value="ECO:0007669"/>
    <property type="project" value="UniProtKB-SubCell"/>
</dbReference>
<dbReference type="SMART" id="SM01091">
    <property type="entry name" value="CorC_HlyC"/>
    <property type="match status" value="1"/>
</dbReference>
<comment type="similarity">
    <text evidence="2">Belongs to the UPF0053 family.</text>
</comment>
<evidence type="ECO:0000256" key="11">
    <source>
        <dbReference type="SAM" id="MobiDB-lite"/>
    </source>
</evidence>
<keyword evidence="7 9" id="KW-0129">CBS domain</keyword>
<dbReference type="InterPro" id="IPR000644">
    <property type="entry name" value="CBS_dom"/>
</dbReference>
<accession>H5UPX1</accession>
<dbReference type="PANTHER" id="PTHR22777:SF32">
    <property type="entry name" value="UPF0053 INNER MEMBRANE PROTEIN YFJD"/>
    <property type="match status" value="1"/>
</dbReference>
<dbReference type="GO" id="GO:0050660">
    <property type="term" value="F:flavin adenine dinucleotide binding"/>
    <property type="evidence" value="ECO:0007669"/>
    <property type="project" value="InterPro"/>
</dbReference>
<dbReference type="AlphaFoldDB" id="H5UPX1"/>
<keyword evidence="4 10" id="KW-0812">Transmembrane</keyword>
<dbReference type="InterPro" id="IPR044751">
    <property type="entry name" value="Ion_transp-like_CBS"/>
</dbReference>
<sequence length="457" mass="48390">MTDLLQLGAGFASCLVVAFLLAAGEAAISRVSHSAALECVESGRRGAKALATIAEDASGYIAVTTFVRVAAETTAAVLATIVAIQFIPGTSRATAVAIAVMILTSFVIVGVSPRTLGRQHAESIALRAAPGIVLLRRVLGPIAYLLILVGNAVTPGKGYKDGPFASEAELRDLVDLAGESRVIEADEREMIHSVFELGDTVAREVMVPRPDMIAIDRDKSLRQAMSLFLRSGFSRLPVVGEGADDPIGILYFKDVAAQIHANPRTALDGVESVMRPVTFVPDSKPAGALLRDMQAEAIHIAVVVDEYGGTAGLVTIEDILEEIVGEISDEYDPELPGVEELEGGAVRVPATMHVDDLGELFGIELEDDDVDTVGGLLTKALGRVPILGSTGTVAGLTLTAERMAGRRHRLASVVVTREEPPAEAEPEPAPEHHRGHRHEGGSHVFHFDHSDDHEETA</sequence>
<dbReference type="RefSeq" id="WP_009481674.1">
    <property type="nucleotide sequence ID" value="NZ_BAFE01000027.1"/>
</dbReference>
<comment type="subcellular location">
    <subcellularLocation>
        <location evidence="1">Cell membrane</location>
        <topology evidence="1">Multi-pass membrane protein</topology>
    </subcellularLocation>
</comment>
<evidence type="ECO:0000256" key="5">
    <source>
        <dbReference type="ARBA" id="ARBA00022737"/>
    </source>
</evidence>
<evidence type="ECO:0000259" key="13">
    <source>
        <dbReference type="PROSITE" id="PS51846"/>
    </source>
</evidence>
<feature type="compositionally biased region" description="Basic and acidic residues" evidence="11">
    <location>
        <begin position="438"/>
        <end position="457"/>
    </location>
</feature>
<evidence type="ECO:0000256" key="6">
    <source>
        <dbReference type="ARBA" id="ARBA00022989"/>
    </source>
</evidence>